<protein>
    <submittedName>
        <fullName evidence="2">Oidioi.mRNA.OKI2018_I69.chr2.g4775.t1.cds</fullName>
    </submittedName>
</protein>
<name>A0ABN7T4W4_OIKDI</name>
<proteinExistence type="predicted"/>
<gene>
    <name evidence="2" type="ORF">OKIOD_LOCUS13540</name>
</gene>
<reference evidence="2 3" key="1">
    <citation type="submission" date="2021-04" db="EMBL/GenBank/DDBJ databases">
        <authorList>
            <person name="Bliznina A."/>
        </authorList>
    </citation>
    <scope>NUCLEOTIDE SEQUENCE [LARGE SCALE GENOMIC DNA]</scope>
</reference>
<keyword evidence="3" id="KW-1185">Reference proteome</keyword>
<evidence type="ECO:0000256" key="1">
    <source>
        <dbReference type="SAM" id="SignalP"/>
    </source>
</evidence>
<organism evidence="2 3">
    <name type="scientific">Oikopleura dioica</name>
    <name type="common">Tunicate</name>
    <dbReference type="NCBI Taxonomy" id="34765"/>
    <lineage>
        <taxon>Eukaryota</taxon>
        <taxon>Metazoa</taxon>
        <taxon>Chordata</taxon>
        <taxon>Tunicata</taxon>
        <taxon>Appendicularia</taxon>
        <taxon>Copelata</taxon>
        <taxon>Oikopleuridae</taxon>
        <taxon>Oikopleura</taxon>
    </lineage>
</organism>
<feature type="signal peptide" evidence="1">
    <location>
        <begin position="1"/>
        <end position="15"/>
    </location>
</feature>
<feature type="chain" id="PRO_5046531907" evidence="1">
    <location>
        <begin position="16"/>
        <end position="73"/>
    </location>
</feature>
<evidence type="ECO:0000313" key="3">
    <source>
        <dbReference type="Proteomes" id="UP001158576"/>
    </source>
</evidence>
<accession>A0ABN7T4W4</accession>
<dbReference type="EMBL" id="OU015567">
    <property type="protein sequence ID" value="CAG5110365.1"/>
    <property type="molecule type" value="Genomic_DNA"/>
</dbReference>
<keyword evidence="1" id="KW-0732">Signal</keyword>
<dbReference type="Proteomes" id="UP001158576">
    <property type="component" value="Chromosome 2"/>
</dbReference>
<sequence>MKFAFLFALISSLHANFIEKFLQEKENSKMNPTKGENLRSYMMKPGASNFLDSYLKNLKKTTLFQNVLLGKTQ</sequence>
<evidence type="ECO:0000313" key="2">
    <source>
        <dbReference type="EMBL" id="CAG5110365.1"/>
    </source>
</evidence>